<dbReference type="FunFam" id="3.80.10.10:FF:000041">
    <property type="entry name" value="LRR receptor-like serine/threonine-protein kinase ERECTA"/>
    <property type="match status" value="1"/>
</dbReference>
<keyword evidence="4" id="KW-0677">Repeat</keyword>
<dbReference type="OrthoDB" id="1744379at2759"/>
<keyword evidence="5" id="KW-0472">Membrane</keyword>
<comment type="subcellular location">
    <subcellularLocation>
        <location evidence="1">Membrane</location>
    </subcellularLocation>
</comment>
<name>D7TU23_VITVI</name>
<dbReference type="InterPro" id="IPR032675">
    <property type="entry name" value="LRR_dom_sf"/>
</dbReference>
<organism evidence="7 8">
    <name type="scientific">Vitis vinifera</name>
    <name type="common">Grape</name>
    <dbReference type="NCBI Taxonomy" id="29760"/>
    <lineage>
        <taxon>Eukaryota</taxon>
        <taxon>Viridiplantae</taxon>
        <taxon>Streptophyta</taxon>
        <taxon>Embryophyta</taxon>
        <taxon>Tracheophyta</taxon>
        <taxon>Spermatophyta</taxon>
        <taxon>Magnoliopsida</taxon>
        <taxon>eudicotyledons</taxon>
        <taxon>Gunneridae</taxon>
        <taxon>Pentapetalae</taxon>
        <taxon>rosids</taxon>
        <taxon>Vitales</taxon>
        <taxon>Vitaceae</taxon>
        <taxon>Viteae</taxon>
        <taxon>Vitis</taxon>
    </lineage>
</organism>
<dbReference type="InParanoid" id="D7TU23"/>
<evidence type="ECO:0000256" key="4">
    <source>
        <dbReference type="ARBA" id="ARBA00022737"/>
    </source>
</evidence>
<dbReference type="PANTHER" id="PTHR48065:SF69">
    <property type="entry name" value="OS07G0466500 PROTEIN"/>
    <property type="match status" value="1"/>
</dbReference>
<reference evidence="8" key="1">
    <citation type="journal article" date="2007" name="Nature">
        <title>The grapevine genome sequence suggests ancestral hexaploidization in major angiosperm phyla.</title>
        <authorList>
            <consortium name="The French-Italian Public Consortium for Grapevine Genome Characterization."/>
            <person name="Jaillon O."/>
            <person name="Aury J.-M."/>
            <person name="Noel B."/>
            <person name="Policriti A."/>
            <person name="Clepet C."/>
            <person name="Casagrande A."/>
            <person name="Choisne N."/>
            <person name="Aubourg S."/>
            <person name="Vitulo N."/>
            <person name="Jubin C."/>
            <person name="Vezzi A."/>
            <person name="Legeai F."/>
            <person name="Hugueney P."/>
            <person name="Dasilva C."/>
            <person name="Horner D."/>
            <person name="Mica E."/>
            <person name="Jublot D."/>
            <person name="Poulain J."/>
            <person name="Bruyere C."/>
            <person name="Billault A."/>
            <person name="Segurens B."/>
            <person name="Gouyvenoux M."/>
            <person name="Ugarte E."/>
            <person name="Cattonaro F."/>
            <person name="Anthouard V."/>
            <person name="Vico V."/>
            <person name="Del Fabbro C."/>
            <person name="Alaux M."/>
            <person name="Di Gaspero G."/>
            <person name="Dumas V."/>
            <person name="Felice N."/>
            <person name="Paillard S."/>
            <person name="Juman I."/>
            <person name="Moroldo M."/>
            <person name="Scalabrin S."/>
            <person name="Canaguier A."/>
            <person name="Le Clainche I."/>
            <person name="Malacrida G."/>
            <person name="Durand E."/>
            <person name="Pesole G."/>
            <person name="Laucou V."/>
            <person name="Chatelet P."/>
            <person name="Merdinoglu D."/>
            <person name="Delledonne M."/>
            <person name="Pezzotti M."/>
            <person name="Lecharny A."/>
            <person name="Scarpelli C."/>
            <person name="Artiguenave F."/>
            <person name="Pe M.E."/>
            <person name="Valle G."/>
            <person name="Morgante M."/>
            <person name="Caboche M."/>
            <person name="Adam-Blondon A.-F."/>
            <person name="Weissenbach J."/>
            <person name="Quetier F."/>
            <person name="Wincker P."/>
        </authorList>
    </citation>
    <scope>NUCLEOTIDE SEQUENCE [LARGE SCALE GENOMIC DNA]</scope>
    <source>
        <strain evidence="8">cv. Pinot noir / PN40024</strain>
    </source>
</reference>
<dbReference type="EMBL" id="FN596248">
    <property type="protein sequence ID" value="CBI33996.3"/>
    <property type="molecule type" value="Genomic_DNA"/>
</dbReference>
<keyword evidence="2" id="KW-0433">Leucine-rich repeat</keyword>
<evidence type="ECO:0000256" key="3">
    <source>
        <dbReference type="ARBA" id="ARBA00022729"/>
    </source>
</evidence>
<keyword evidence="3" id="KW-0732">Signal</keyword>
<dbReference type="PANTHER" id="PTHR48065">
    <property type="entry name" value="OS10G0469600 PROTEIN"/>
    <property type="match status" value="1"/>
</dbReference>
<evidence type="ECO:0000313" key="8">
    <source>
        <dbReference type="Proteomes" id="UP000009183"/>
    </source>
</evidence>
<proteinExistence type="predicted"/>
<dbReference type="OMA" id="DLPTCWS"/>
<sequence length="284" mass="31883">MIPIEVQGSDLFKVLLRSKDGSLEFTNREIQSKLTQITLLHLNGNHFSGKIPSVFNNLRNLISLSISRNNFSGQLPPSIGNLTNLQELGFSHNFNLFNETIPSWLYTLPSLVILDLSHNKLTGHIGEFQFDSLKYEYLNSNLLQGPLPNPPNSTFFFSVSHNKLSGEISSLICKASSMGILDLSNNNLSGMLPHCLGNFSKDFFDISKSFGNLKLLESLDFSSNKFIGRISQELTSSIFLEKEKNWSTRVLPRIIPRGNHFETFGNDSYNGNSGLCGFHYRRNA</sequence>
<dbReference type="InterPro" id="IPR001611">
    <property type="entry name" value="Leu-rich_rpt"/>
</dbReference>
<gene>
    <name evidence="7" type="ordered locus">VIT_03s0017g00090</name>
</gene>
<keyword evidence="8" id="KW-1185">Reference proteome</keyword>
<protein>
    <recommendedName>
        <fullName evidence="9">Receptor-like protein 12</fullName>
    </recommendedName>
</protein>
<keyword evidence="6" id="KW-0325">Glycoprotein</keyword>
<dbReference type="Proteomes" id="UP000009183">
    <property type="component" value="Chromosome 3"/>
</dbReference>
<accession>D7TU23</accession>
<dbReference type="GO" id="GO:0016020">
    <property type="term" value="C:membrane"/>
    <property type="evidence" value="ECO:0007669"/>
    <property type="project" value="UniProtKB-SubCell"/>
</dbReference>
<dbReference type="Pfam" id="PF00560">
    <property type="entry name" value="LRR_1"/>
    <property type="match status" value="4"/>
</dbReference>
<dbReference type="SUPFAM" id="SSF52058">
    <property type="entry name" value="L domain-like"/>
    <property type="match status" value="1"/>
</dbReference>
<evidence type="ECO:0000313" key="7">
    <source>
        <dbReference type="EMBL" id="CBI33996.3"/>
    </source>
</evidence>
<evidence type="ECO:0000256" key="2">
    <source>
        <dbReference type="ARBA" id="ARBA00022614"/>
    </source>
</evidence>
<dbReference type="eggNOG" id="KOG0619">
    <property type="taxonomic scope" value="Eukaryota"/>
</dbReference>
<dbReference type="AlphaFoldDB" id="D7TU23"/>
<evidence type="ECO:0008006" key="9">
    <source>
        <dbReference type="Google" id="ProtNLM"/>
    </source>
</evidence>
<dbReference type="Gene3D" id="3.80.10.10">
    <property type="entry name" value="Ribonuclease Inhibitor"/>
    <property type="match status" value="1"/>
</dbReference>
<dbReference type="PaxDb" id="29760-VIT_03s0017g00090.t01"/>
<evidence type="ECO:0000256" key="6">
    <source>
        <dbReference type="ARBA" id="ARBA00023180"/>
    </source>
</evidence>
<evidence type="ECO:0000256" key="5">
    <source>
        <dbReference type="ARBA" id="ARBA00023136"/>
    </source>
</evidence>
<dbReference type="HOGENOM" id="CLU_981460_0_0_1"/>
<evidence type="ECO:0000256" key="1">
    <source>
        <dbReference type="ARBA" id="ARBA00004370"/>
    </source>
</evidence>
<dbReference type="STRING" id="29760.D7TU23"/>